<proteinExistence type="predicted"/>
<name>A0AAV8X3J2_9CUCU</name>
<reference evidence="2" key="1">
    <citation type="journal article" date="2023" name="Insect Mol. Biol.">
        <title>Genome sequencing provides insights into the evolution of gene families encoding plant cell wall-degrading enzymes in longhorned beetles.</title>
        <authorList>
            <person name="Shin N.R."/>
            <person name="Okamura Y."/>
            <person name="Kirsch R."/>
            <person name="Pauchet Y."/>
        </authorList>
    </citation>
    <scope>NUCLEOTIDE SEQUENCE</scope>
    <source>
        <strain evidence="2">RBIC_L_NR</strain>
    </source>
</reference>
<feature type="region of interest" description="Disordered" evidence="1">
    <location>
        <begin position="1"/>
        <end position="128"/>
    </location>
</feature>
<accession>A0AAV8X3J2</accession>
<comment type="caution">
    <text evidence="2">The sequence shown here is derived from an EMBL/GenBank/DDBJ whole genome shotgun (WGS) entry which is preliminary data.</text>
</comment>
<evidence type="ECO:0000313" key="3">
    <source>
        <dbReference type="Proteomes" id="UP001162156"/>
    </source>
</evidence>
<dbReference type="AlphaFoldDB" id="A0AAV8X3J2"/>
<sequence length="241" mass="26847">MGRPNRKRIHGESEEGSSERNKTLELEKRLRKLERHFRRESYSSSPKRVRSSKSLKGSQKRDNGEQTSSRGVRSSEFSRRSSTPVRSPRGSTPKNSRVTQTSSKSVRSSRYSPRSSTPSGSGGFTPPKNVVQNIAEVEEQDKENSPNNNILLVSDPELDQEILNCLGEDPEAGKVRGIELHKALVPRWKNILSNGMTKEIKTELMAKYPIPVSCPGLQTPILNLEIAQAVSDLSLKKKVLG</sequence>
<evidence type="ECO:0000256" key="1">
    <source>
        <dbReference type="SAM" id="MobiDB-lite"/>
    </source>
</evidence>
<organism evidence="2 3">
    <name type="scientific">Rhamnusium bicolor</name>
    <dbReference type="NCBI Taxonomy" id="1586634"/>
    <lineage>
        <taxon>Eukaryota</taxon>
        <taxon>Metazoa</taxon>
        <taxon>Ecdysozoa</taxon>
        <taxon>Arthropoda</taxon>
        <taxon>Hexapoda</taxon>
        <taxon>Insecta</taxon>
        <taxon>Pterygota</taxon>
        <taxon>Neoptera</taxon>
        <taxon>Endopterygota</taxon>
        <taxon>Coleoptera</taxon>
        <taxon>Polyphaga</taxon>
        <taxon>Cucujiformia</taxon>
        <taxon>Chrysomeloidea</taxon>
        <taxon>Cerambycidae</taxon>
        <taxon>Lepturinae</taxon>
        <taxon>Rhagiini</taxon>
        <taxon>Rhamnusium</taxon>
    </lineage>
</organism>
<dbReference type="EMBL" id="JANEYF010003925">
    <property type="protein sequence ID" value="KAJ8933076.1"/>
    <property type="molecule type" value="Genomic_DNA"/>
</dbReference>
<keyword evidence="3" id="KW-1185">Reference proteome</keyword>
<feature type="compositionally biased region" description="Basic residues" evidence="1">
    <location>
        <begin position="29"/>
        <end position="38"/>
    </location>
</feature>
<dbReference type="Proteomes" id="UP001162156">
    <property type="component" value="Unassembled WGS sequence"/>
</dbReference>
<gene>
    <name evidence="2" type="ORF">NQ314_014230</name>
</gene>
<evidence type="ECO:0000313" key="2">
    <source>
        <dbReference type="EMBL" id="KAJ8933076.1"/>
    </source>
</evidence>
<protein>
    <submittedName>
        <fullName evidence="2">Uncharacterized protein</fullName>
    </submittedName>
</protein>
<feature type="compositionally biased region" description="Low complexity" evidence="1">
    <location>
        <begin position="80"/>
        <end position="127"/>
    </location>
</feature>
<feature type="compositionally biased region" description="Basic and acidic residues" evidence="1">
    <location>
        <begin position="10"/>
        <end position="28"/>
    </location>
</feature>